<dbReference type="FunFam" id="3.40.50.2000:FF:000051">
    <property type="entry name" value="Glycosyltransferase"/>
    <property type="match status" value="1"/>
</dbReference>
<dbReference type="PROSITE" id="PS00375">
    <property type="entry name" value="UDPGT"/>
    <property type="match status" value="1"/>
</dbReference>
<evidence type="ECO:0000256" key="2">
    <source>
        <dbReference type="ARBA" id="ARBA00022676"/>
    </source>
</evidence>
<evidence type="ECO:0000313" key="6">
    <source>
        <dbReference type="EMBL" id="KAJ6792363.1"/>
    </source>
</evidence>
<dbReference type="EMBL" id="JANAVB010043619">
    <property type="protein sequence ID" value="KAJ6792363.1"/>
    <property type="molecule type" value="Genomic_DNA"/>
</dbReference>
<dbReference type="PANTHER" id="PTHR48046:SF6">
    <property type="entry name" value="GLYCOSYLTRANSFERASE"/>
    <property type="match status" value="1"/>
</dbReference>
<organism evidence="6 7">
    <name type="scientific">Iris pallida</name>
    <name type="common">Sweet iris</name>
    <dbReference type="NCBI Taxonomy" id="29817"/>
    <lineage>
        <taxon>Eukaryota</taxon>
        <taxon>Viridiplantae</taxon>
        <taxon>Streptophyta</taxon>
        <taxon>Embryophyta</taxon>
        <taxon>Tracheophyta</taxon>
        <taxon>Spermatophyta</taxon>
        <taxon>Magnoliopsida</taxon>
        <taxon>Liliopsida</taxon>
        <taxon>Asparagales</taxon>
        <taxon>Iridaceae</taxon>
        <taxon>Iridoideae</taxon>
        <taxon>Irideae</taxon>
        <taxon>Iris</taxon>
    </lineage>
</organism>
<dbReference type="InterPro" id="IPR035595">
    <property type="entry name" value="UDP_glycos_trans_CS"/>
</dbReference>
<evidence type="ECO:0000313" key="7">
    <source>
        <dbReference type="Proteomes" id="UP001140949"/>
    </source>
</evidence>
<dbReference type="Gene3D" id="3.40.50.2000">
    <property type="entry name" value="Glycogen Phosphorylase B"/>
    <property type="match status" value="2"/>
</dbReference>
<dbReference type="InterPro" id="IPR002213">
    <property type="entry name" value="UDP_glucos_trans"/>
</dbReference>
<dbReference type="EC" id="2.4.1.-" evidence="5"/>
<protein>
    <recommendedName>
        <fullName evidence="5">Glycosyltransferase</fullName>
        <ecNumber evidence="5">2.4.1.-</ecNumber>
    </recommendedName>
</protein>
<gene>
    <name evidence="6" type="ORF">M6B38_239020</name>
</gene>
<dbReference type="FunFam" id="3.40.50.2000:FF:000054">
    <property type="entry name" value="Glycosyltransferase"/>
    <property type="match status" value="1"/>
</dbReference>
<sequence length="489" mass="52942">MAPFIFSHHNFIVPFLHHYPLLIMDQTPHIVILPTPGMGHLIPLAELATRLVLRHGFTATFITYAESASKAQTAYLASLPPSVASLSLPPVDLADLSPTACIETRICVTAARSVPALARLLRDLKDGRHVVAFVADLFGGDSLVAAREVGVPAYVFFPSNLLTLSVILHLPALDAAVSCEFRDLPEPLKLPGCVPIPGSELISPIQDRKDDAYRWVVNLARKYREAEGILVNTFDEIEPEASEVLKKVQAGRPPVYTVGPLIHTGGASSTDASGCLSWLDKQPRSSVLFVSFGSGGTLSTEQTRELALGLECSGQRFIWVVRSPSDQKADANFFNAQSATDSFEFLPEGFTERTRDVGLVVSSWAPQIEILKHESTGGFLTHCGWNSTLESVVYGVPMIAWPLYAEQKQNAVMLVEGTKIALRAKAGADGVVRKDAISRTVKELMEGEEGKAVRHKVKELQAAGAKALAEDGKSSKALAEIANKWKGML</sequence>
<keyword evidence="3 4" id="KW-0808">Transferase</keyword>
<dbReference type="PANTHER" id="PTHR48046">
    <property type="entry name" value="UDP-GLYCOSYLTRANSFERASE 72E1"/>
    <property type="match status" value="1"/>
</dbReference>
<dbReference type="Proteomes" id="UP001140949">
    <property type="component" value="Unassembled WGS sequence"/>
</dbReference>
<keyword evidence="2 4" id="KW-0328">Glycosyltransferase</keyword>
<evidence type="ECO:0000256" key="1">
    <source>
        <dbReference type="ARBA" id="ARBA00009995"/>
    </source>
</evidence>
<proteinExistence type="inferred from homology"/>
<comment type="similarity">
    <text evidence="1 4">Belongs to the UDP-glycosyltransferase family.</text>
</comment>
<comment type="caution">
    <text evidence="6">The sequence shown here is derived from an EMBL/GenBank/DDBJ whole genome shotgun (WGS) entry which is preliminary data.</text>
</comment>
<reference evidence="6" key="2">
    <citation type="submission" date="2023-04" db="EMBL/GenBank/DDBJ databases">
        <authorList>
            <person name="Bruccoleri R.E."/>
            <person name="Oakeley E.J."/>
            <person name="Faust A.-M."/>
            <person name="Dessus-Babus S."/>
            <person name="Altorfer M."/>
            <person name="Burckhardt D."/>
            <person name="Oertli M."/>
            <person name="Naumann U."/>
            <person name="Petersen F."/>
            <person name="Wong J."/>
        </authorList>
    </citation>
    <scope>NUCLEOTIDE SEQUENCE</scope>
    <source>
        <strain evidence="6">GSM-AAB239-AS_SAM_17_03QT</strain>
        <tissue evidence="6">Leaf</tissue>
    </source>
</reference>
<dbReference type="AlphaFoldDB" id="A0AAX6DKN2"/>
<dbReference type="GO" id="GO:0008194">
    <property type="term" value="F:UDP-glycosyltransferase activity"/>
    <property type="evidence" value="ECO:0007669"/>
    <property type="project" value="InterPro"/>
</dbReference>
<dbReference type="CDD" id="cd03784">
    <property type="entry name" value="GT1_Gtf-like"/>
    <property type="match status" value="1"/>
</dbReference>
<evidence type="ECO:0000256" key="4">
    <source>
        <dbReference type="RuleBase" id="RU003718"/>
    </source>
</evidence>
<dbReference type="Pfam" id="PF00201">
    <property type="entry name" value="UDPGT"/>
    <property type="match status" value="1"/>
</dbReference>
<accession>A0AAX6DKN2</accession>
<dbReference type="SUPFAM" id="SSF53756">
    <property type="entry name" value="UDP-Glycosyltransferase/glycogen phosphorylase"/>
    <property type="match status" value="1"/>
</dbReference>
<evidence type="ECO:0000256" key="5">
    <source>
        <dbReference type="RuleBase" id="RU362057"/>
    </source>
</evidence>
<keyword evidence="7" id="KW-1185">Reference proteome</keyword>
<evidence type="ECO:0000256" key="3">
    <source>
        <dbReference type="ARBA" id="ARBA00022679"/>
    </source>
</evidence>
<reference evidence="6" key="1">
    <citation type="journal article" date="2023" name="GigaByte">
        <title>Genome assembly of the bearded iris, Iris pallida Lam.</title>
        <authorList>
            <person name="Bruccoleri R.E."/>
            <person name="Oakeley E.J."/>
            <person name="Faust A.M.E."/>
            <person name="Altorfer M."/>
            <person name="Dessus-Babus S."/>
            <person name="Burckhardt D."/>
            <person name="Oertli M."/>
            <person name="Naumann U."/>
            <person name="Petersen F."/>
            <person name="Wong J."/>
        </authorList>
    </citation>
    <scope>NUCLEOTIDE SEQUENCE</scope>
    <source>
        <strain evidence="6">GSM-AAB239-AS_SAM_17_03QT</strain>
    </source>
</reference>
<name>A0AAX6DKN2_IRIPA</name>